<name>A0A0E9VBF3_ANGAN</name>
<feature type="region of interest" description="Disordered" evidence="1">
    <location>
        <begin position="16"/>
        <end position="38"/>
    </location>
</feature>
<sequence length="38" mass="4117">MVFFIQSIANTGISTIAQRAQPRPQLPSESKTSGLLLD</sequence>
<accession>A0A0E9VBF3</accession>
<evidence type="ECO:0000313" key="2">
    <source>
        <dbReference type="EMBL" id="JAH74780.1"/>
    </source>
</evidence>
<protein>
    <submittedName>
        <fullName evidence="2">Uncharacterized protein</fullName>
    </submittedName>
</protein>
<organism evidence="2">
    <name type="scientific">Anguilla anguilla</name>
    <name type="common">European freshwater eel</name>
    <name type="synonym">Muraena anguilla</name>
    <dbReference type="NCBI Taxonomy" id="7936"/>
    <lineage>
        <taxon>Eukaryota</taxon>
        <taxon>Metazoa</taxon>
        <taxon>Chordata</taxon>
        <taxon>Craniata</taxon>
        <taxon>Vertebrata</taxon>
        <taxon>Euteleostomi</taxon>
        <taxon>Actinopterygii</taxon>
        <taxon>Neopterygii</taxon>
        <taxon>Teleostei</taxon>
        <taxon>Anguilliformes</taxon>
        <taxon>Anguillidae</taxon>
        <taxon>Anguilla</taxon>
    </lineage>
</organism>
<dbReference type="AlphaFoldDB" id="A0A0E9VBF3"/>
<feature type="compositionally biased region" description="Polar residues" evidence="1">
    <location>
        <begin position="27"/>
        <end position="38"/>
    </location>
</feature>
<proteinExistence type="predicted"/>
<reference evidence="2" key="2">
    <citation type="journal article" date="2015" name="Fish Shellfish Immunol.">
        <title>Early steps in the European eel (Anguilla anguilla)-Vibrio vulnificus interaction in the gills: Role of the RtxA13 toxin.</title>
        <authorList>
            <person name="Callol A."/>
            <person name="Pajuelo D."/>
            <person name="Ebbesson L."/>
            <person name="Teles M."/>
            <person name="MacKenzie S."/>
            <person name="Amaro C."/>
        </authorList>
    </citation>
    <scope>NUCLEOTIDE SEQUENCE</scope>
</reference>
<dbReference type="EMBL" id="GBXM01033797">
    <property type="protein sequence ID" value="JAH74780.1"/>
    <property type="molecule type" value="Transcribed_RNA"/>
</dbReference>
<reference evidence="2" key="1">
    <citation type="submission" date="2014-11" db="EMBL/GenBank/DDBJ databases">
        <authorList>
            <person name="Amaro Gonzalez C."/>
        </authorList>
    </citation>
    <scope>NUCLEOTIDE SEQUENCE</scope>
</reference>
<evidence type="ECO:0000256" key="1">
    <source>
        <dbReference type="SAM" id="MobiDB-lite"/>
    </source>
</evidence>